<comment type="caution">
    <text evidence="1">The sequence shown here is derived from an EMBL/GenBank/DDBJ whole genome shotgun (WGS) entry which is preliminary data.</text>
</comment>
<dbReference type="Proteomes" id="UP000034344">
    <property type="component" value="Unassembled WGS sequence"/>
</dbReference>
<organism evidence="1 2">
    <name type="scientific">Candidatus Roizmanbacteria bacterium GW2011_GWA2_36_23</name>
    <dbReference type="NCBI Taxonomy" id="1618480"/>
    <lineage>
        <taxon>Bacteria</taxon>
        <taxon>Candidatus Roizmaniibacteriota</taxon>
    </lineage>
</organism>
<dbReference type="AlphaFoldDB" id="A0A0G0EK02"/>
<evidence type="ECO:0000313" key="1">
    <source>
        <dbReference type="EMBL" id="KKQ01400.1"/>
    </source>
</evidence>
<dbReference type="EMBL" id="LBRS01000009">
    <property type="protein sequence ID" value="KKQ01400.1"/>
    <property type="molecule type" value="Genomic_DNA"/>
</dbReference>
<gene>
    <name evidence="1" type="ORF">US11_C0009G0012</name>
</gene>
<dbReference type="InterPro" id="IPR014942">
    <property type="entry name" value="AbiEii"/>
</dbReference>
<dbReference type="STRING" id="1618480.US11_C0009G0012"/>
<name>A0A0G0EK02_9BACT</name>
<accession>A0A0G0EK02</accession>
<evidence type="ECO:0000313" key="2">
    <source>
        <dbReference type="Proteomes" id="UP000034344"/>
    </source>
</evidence>
<sequence>MNVIMSKIHLDILDNIRQDIFNKLKAFAHEGYLAGGTALAFQLHHRISEDFDIFINRHINNNLRLKVKEVFGEVKFYINSTDQISFTTRNNTKVTLLWYYFKPLQPLVLTDSLPLASIDDIVSDKAHTIGRRTVWRDYVDIFYVLKNGYIDLNEIIRLANTKFKGEFVSTQFLEQLRYFDDVKTVPIEFIDRKYSEDEIKSYLQQSVENYLKKILLK</sequence>
<evidence type="ECO:0008006" key="3">
    <source>
        <dbReference type="Google" id="ProtNLM"/>
    </source>
</evidence>
<reference evidence="1 2" key="1">
    <citation type="journal article" date="2015" name="Nature">
        <title>rRNA introns, odd ribosomes, and small enigmatic genomes across a large radiation of phyla.</title>
        <authorList>
            <person name="Brown C.T."/>
            <person name="Hug L.A."/>
            <person name="Thomas B.C."/>
            <person name="Sharon I."/>
            <person name="Castelle C.J."/>
            <person name="Singh A."/>
            <person name="Wilkins M.J."/>
            <person name="Williams K.H."/>
            <person name="Banfield J.F."/>
        </authorList>
    </citation>
    <scope>NUCLEOTIDE SEQUENCE [LARGE SCALE GENOMIC DNA]</scope>
</reference>
<proteinExistence type="predicted"/>
<dbReference type="Pfam" id="PF08843">
    <property type="entry name" value="AbiEii"/>
    <property type="match status" value="2"/>
</dbReference>
<protein>
    <recommendedName>
        <fullName evidence="3">Nucleotidyl transferase AbiEii/AbiGii toxin family protein</fullName>
    </recommendedName>
</protein>
<dbReference type="PATRIC" id="fig|1618480.3.peg.550"/>